<organism evidence="10 11">
    <name type="scientific">Mycena sanguinolenta</name>
    <dbReference type="NCBI Taxonomy" id="230812"/>
    <lineage>
        <taxon>Eukaryota</taxon>
        <taxon>Fungi</taxon>
        <taxon>Dikarya</taxon>
        <taxon>Basidiomycota</taxon>
        <taxon>Agaricomycotina</taxon>
        <taxon>Agaricomycetes</taxon>
        <taxon>Agaricomycetidae</taxon>
        <taxon>Agaricales</taxon>
        <taxon>Marasmiineae</taxon>
        <taxon>Mycenaceae</taxon>
        <taxon>Mycena</taxon>
    </lineage>
</organism>
<feature type="domain" description="Protein kinase" evidence="9">
    <location>
        <begin position="98"/>
        <end position="385"/>
    </location>
</feature>
<evidence type="ECO:0000256" key="5">
    <source>
        <dbReference type="ARBA" id="ARBA00022777"/>
    </source>
</evidence>
<proteinExistence type="predicted"/>
<evidence type="ECO:0000256" key="4">
    <source>
        <dbReference type="ARBA" id="ARBA00022741"/>
    </source>
</evidence>
<keyword evidence="3" id="KW-0808">Transferase</keyword>
<dbReference type="GO" id="GO:0005524">
    <property type="term" value="F:ATP binding"/>
    <property type="evidence" value="ECO:0007669"/>
    <property type="project" value="UniProtKB-KW"/>
</dbReference>
<evidence type="ECO:0000256" key="6">
    <source>
        <dbReference type="ARBA" id="ARBA00022840"/>
    </source>
</evidence>
<sequence length="393" mass="43316">MPVSLDGKGCSPSRTKSSFVPPLLSTQSCTVVSRPKRAHKNNGSEKHVLVCITNGPVALPSLAAPSRVSAAMPPQNMLKAARRSSDPPRSGISVPGPFLFLNRVQSGSYGEAIAVCELDNKWLQGAPGRVLCMKVFNKATSLLRGLIPGIVQEVLAYRTMARANSRTEMEGAAFVMRLEASLQDENRLFFVMELMDCDLLAVLNGHRFSRRPNARRWICQIALGLSHIHASGIIHRDLKPENLLLDADGNIRISDFGSAHTEDEPGPLDPSKVYAHEVTGTWAYMAPEMLFNRRKSKSQAKKYGLAVDYWSLGCVAFELLSEEPDCLFDSEEELRKYQSWHETDNSATYLSFAGLSEDAEALVSGALESGSSEKIRYRRSAAAFVLQQRDWGI</sequence>
<dbReference type="EC" id="2.7.11.1" evidence="1"/>
<dbReference type="Gene3D" id="3.30.200.20">
    <property type="entry name" value="Phosphorylase Kinase, domain 1"/>
    <property type="match status" value="1"/>
</dbReference>
<dbReference type="SUPFAM" id="SSF56112">
    <property type="entry name" value="Protein kinase-like (PK-like)"/>
    <property type="match status" value="1"/>
</dbReference>
<evidence type="ECO:0000256" key="3">
    <source>
        <dbReference type="ARBA" id="ARBA00022679"/>
    </source>
</evidence>
<keyword evidence="2" id="KW-0723">Serine/threonine-protein kinase</keyword>
<evidence type="ECO:0000259" key="9">
    <source>
        <dbReference type="PROSITE" id="PS50011"/>
    </source>
</evidence>
<dbReference type="Proteomes" id="UP000623467">
    <property type="component" value="Unassembled WGS sequence"/>
</dbReference>
<dbReference type="EMBL" id="JACAZH010000006">
    <property type="protein sequence ID" value="KAF7366523.1"/>
    <property type="molecule type" value="Genomic_DNA"/>
</dbReference>
<evidence type="ECO:0000256" key="8">
    <source>
        <dbReference type="ARBA" id="ARBA00048679"/>
    </source>
</evidence>
<dbReference type="InterPro" id="IPR011009">
    <property type="entry name" value="Kinase-like_dom_sf"/>
</dbReference>
<comment type="catalytic activity">
    <reaction evidence="7">
        <text>L-threonyl-[protein] + ATP = O-phospho-L-threonyl-[protein] + ADP + H(+)</text>
        <dbReference type="Rhea" id="RHEA:46608"/>
        <dbReference type="Rhea" id="RHEA-COMP:11060"/>
        <dbReference type="Rhea" id="RHEA-COMP:11605"/>
        <dbReference type="ChEBI" id="CHEBI:15378"/>
        <dbReference type="ChEBI" id="CHEBI:30013"/>
        <dbReference type="ChEBI" id="CHEBI:30616"/>
        <dbReference type="ChEBI" id="CHEBI:61977"/>
        <dbReference type="ChEBI" id="CHEBI:456216"/>
        <dbReference type="EC" id="2.7.11.1"/>
    </reaction>
</comment>
<dbReference type="OrthoDB" id="10252171at2759"/>
<name>A0A8H7DC03_9AGAR</name>
<dbReference type="Pfam" id="PF00069">
    <property type="entry name" value="Pkinase"/>
    <property type="match status" value="1"/>
</dbReference>
<keyword evidence="4" id="KW-0547">Nucleotide-binding</keyword>
<evidence type="ECO:0000256" key="1">
    <source>
        <dbReference type="ARBA" id="ARBA00012513"/>
    </source>
</evidence>
<dbReference type="AlphaFoldDB" id="A0A8H7DC03"/>
<evidence type="ECO:0000313" key="10">
    <source>
        <dbReference type="EMBL" id="KAF7366523.1"/>
    </source>
</evidence>
<evidence type="ECO:0000313" key="11">
    <source>
        <dbReference type="Proteomes" id="UP000623467"/>
    </source>
</evidence>
<dbReference type="InterPro" id="IPR050236">
    <property type="entry name" value="Ser_Thr_kinase_AGC"/>
</dbReference>
<dbReference type="PROSITE" id="PS50011">
    <property type="entry name" value="PROTEIN_KINASE_DOM"/>
    <property type="match status" value="1"/>
</dbReference>
<reference evidence="10" key="1">
    <citation type="submission" date="2020-05" db="EMBL/GenBank/DDBJ databases">
        <title>Mycena genomes resolve the evolution of fungal bioluminescence.</title>
        <authorList>
            <person name="Tsai I.J."/>
        </authorList>
    </citation>
    <scope>NUCLEOTIDE SEQUENCE</scope>
    <source>
        <strain evidence="10">160909Yilan</strain>
    </source>
</reference>
<keyword evidence="11" id="KW-1185">Reference proteome</keyword>
<dbReference type="InterPro" id="IPR000719">
    <property type="entry name" value="Prot_kinase_dom"/>
</dbReference>
<dbReference type="SMART" id="SM00220">
    <property type="entry name" value="S_TKc"/>
    <property type="match status" value="1"/>
</dbReference>
<keyword evidence="5 10" id="KW-0418">Kinase</keyword>
<accession>A0A8H7DC03</accession>
<protein>
    <recommendedName>
        <fullName evidence="1">non-specific serine/threonine protein kinase</fullName>
        <ecNumber evidence="1">2.7.11.1</ecNumber>
    </recommendedName>
</protein>
<comment type="caution">
    <text evidence="10">The sequence shown here is derived from an EMBL/GenBank/DDBJ whole genome shotgun (WGS) entry which is preliminary data.</text>
</comment>
<evidence type="ECO:0000256" key="7">
    <source>
        <dbReference type="ARBA" id="ARBA00047899"/>
    </source>
</evidence>
<dbReference type="InterPro" id="IPR008271">
    <property type="entry name" value="Ser/Thr_kinase_AS"/>
</dbReference>
<dbReference type="PANTHER" id="PTHR24356">
    <property type="entry name" value="SERINE/THREONINE-PROTEIN KINASE"/>
    <property type="match status" value="1"/>
</dbReference>
<dbReference type="Gene3D" id="1.10.510.10">
    <property type="entry name" value="Transferase(Phosphotransferase) domain 1"/>
    <property type="match status" value="1"/>
</dbReference>
<dbReference type="GO" id="GO:0004674">
    <property type="term" value="F:protein serine/threonine kinase activity"/>
    <property type="evidence" value="ECO:0007669"/>
    <property type="project" value="UniProtKB-KW"/>
</dbReference>
<dbReference type="PROSITE" id="PS00108">
    <property type="entry name" value="PROTEIN_KINASE_ST"/>
    <property type="match status" value="1"/>
</dbReference>
<keyword evidence="6" id="KW-0067">ATP-binding</keyword>
<evidence type="ECO:0000256" key="2">
    <source>
        <dbReference type="ARBA" id="ARBA00022527"/>
    </source>
</evidence>
<comment type="catalytic activity">
    <reaction evidence="8">
        <text>L-seryl-[protein] + ATP = O-phospho-L-seryl-[protein] + ADP + H(+)</text>
        <dbReference type="Rhea" id="RHEA:17989"/>
        <dbReference type="Rhea" id="RHEA-COMP:9863"/>
        <dbReference type="Rhea" id="RHEA-COMP:11604"/>
        <dbReference type="ChEBI" id="CHEBI:15378"/>
        <dbReference type="ChEBI" id="CHEBI:29999"/>
        <dbReference type="ChEBI" id="CHEBI:30616"/>
        <dbReference type="ChEBI" id="CHEBI:83421"/>
        <dbReference type="ChEBI" id="CHEBI:456216"/>
        <dbReference type="EC" id="2.7.11.1"/>
    </reaction>
</comment>
<gene>
    <name evidence="10" type="ORF">MSAN_00909600</name>
</gene>